<dbReference type="InterPro" id="IPR003711">
    <property type="entry name" value="CarD-like/TRCF_RID"/>
</dbReference>
<dbReference type="InterPro" id="IPR048635">
    <property type="entry name" value="MFD_D3"/>
</dbReference>
<keyword evidence="6" id="KW-0347">Helicase</keyword>
<dbReference type="InterPro" id="IPR047112">
    <property type="entry name" value="RecG/Mfd"/>
</dbReference>
<proteinExistence type="inferred from homology"/>
<dbReference type="PROSITE" id="PS51194">
    <property type="entry name" value="HELICASE_CTER"/>
    <property type="match status" value="1"/>
</dbReference>
<feature type="non-terminal residue" evidence="12">
    <location>
        <position position="1"/>
    </location>
</feature>
<evidence type="ECO:0000256" key="8">
    <source>
        <dbReference type="ARBA" id="ARBA00023125"/>
    </source>
</evidence>
<evidence type="ECO:0000256" key="7">
    <source>
        <dbReference type="ARBA" id="ARBA00022840"/>
    </source>
</evidence>
<dbReference type="Pfam" id="PF00271">
    <property type="entry name" value="Helicase_C"/>
    <property type="match status" value="1"/>
</dbReference>
<dbReference type="SUPFAM" id="SSF143517">
    <property type="entry name" value="TRCF domain-like"/>
    <property type="match status" value="1"/>
</dbReference>
<sequence>YDVFSPNPEIVSQRLAFLHNISQNIDSGILIIPTNNLMQRLSTKSFIKGRSLFLAIGSVFDIPKKRLSFENNGYHCVTEVREPGEFAVRGGVIDIFPTGTDAAYRLELFDDEIESIRIFDTETQRSIKSVTEIHILPANEFPFDEAGRMRFLQKFREDFEVNSHKSSIYQDIRKQVQFSGIEHYLPMFFTETATLFDYLPENTRIIHTGKTLAIMHTWDKQIHARYQERRHDIQRPVIKPYDLYIAPAEVDAKLAQYSTILLNQNTDAQNLYTQLPNRFNPELHKTQVQWLQEQTTHGKRILIAADSLGRVDVIKRLFSKENLLLKDSETIADFIQTNEQLAISIAAIENGCNFIQKDLIILDESCLFGNRANRTRKKKRFKANPDEIISNLSELHIGSPIVHIDHGVGRYTGLETHDFEGEAEFLVLEYFGGDKLFVPVSSLHLVSRYTGASAENAPWHKLGGDRWKKIRERAAKKVKDVAAELLQLYAIRESRGGTQIQLNEGEYLQFCQGFPFEETDDQLTTIEAVIDDLQSSKSMDRVVCGDVGFGKTEIALRAAFITANDTKQVAILVPTTLLAQQHFENFLNRFAPFPIRVEVLSRFVKKSEQASILAGVTDGTVDIVIGTHKLLQKDIKFKNLGLVIIDEEHRFGVRQKEQLKKLRAEVDILTLTATPIPRTLNTALSGLRDLSIIATPPKARLSIKTQVLEWDNAIIKEACQREIQRGGQVYFLHNDVKTIEQMAQTVQKLIPQARVRIAHGQMHESDLQNVMLDFHKIRFNILVCSTIIENGIDVPTANTIIMNRADKLGLAQMHQLRGRVGRSHHKAFAYLLIPGFKAITKDAAKRLEAIVSLEDLGAGFTLATHDLEIRGAGELLGDEQSGQIQAIGFSLYCELLERAVTALNDGNEPQLDDLSIHETEVELNIPALLPDDFIHDVYLRLTFYKRLSQSETVSAVNELRVELIDRFGLLPDQAKNLFEIKILQLKSKEFDIKSIQMNQHGGTVKFDTKNEIILQKLINLIQTKYNDYKPAPQNAIRINGDFLQAQQRFTAVEKFFTDMG</sequence>
<dbReference type="InterPro" id="IPR027417">
    <property type="entry name" value="P-loop_NTPase"/>
</dbReference>
<dbReference type="GO" id="GO:0016787">
    <property type="term" value="F:hydrolase activity"/>
    <property type="evidence" value="ECO:0007669"/>
    <property type="project" value="UniProtKB-KW"/>
</dbReference>
<keyword evidence="3" id="KW-0547">Nucleotide-binding</keyword>
<comment type="subcellular location">
    <subcellularLocation>
        <location evidence="1">Cytoplasm</location>
    </subcellularLocation>
</comment>
<evidence type="ECO:0000256" key="9">
    <source>
        <dbReference type="ARBA" id="ARBA00023204"/>
    </source>
</evidence>
<dbReference type="InterPro" id="IPR037235">
    <property type="entry name" value="TRCF-like_C_D7"/>
</dbReference>
<evidence type="ECO:0000256" key="3">
    <source>
        <dbReference type="ARBA" id="ARBA00022741"/>
    </source>
</evidence>
<keyword evidence="9" id="KW-0234">DNA repair</keyword>
<feature type="domain" description="Helicase ATP-binding" evidence="10">
    <location>
        <begin position="532"/>
        <end position="693"/>
    </location>
</feature>
<evidence type="ECO:0000313" key="12">
    <source>
        <dbReference type="EMBL" id="VAW33327.1"/>
    </source>
</evidence>
<evidence type="ECO:0000256" key="2">
    <source>
        <dbReference type="ARBA" id="ARBA00022490"/>
    </source>
</evidence>
<dbReference type="InterPro" id="IPR011545">
    <property type="entry name" value="DEAD/DEAH_box_helicase_dom"/>
</dbReference>
<evidence type="ECO:0000256" key="1">
    <source>
        <dbReference type="ARBA" id="ARBA00004496"/>
    </source>
</evidence>
<name>A0A3B0V5X4_9ZZZZ</name>
<dbReference type="Gene3D" id="3.40.50.11180">
    <property type="match status" value="1"/>
</dbReference>
<dbReference type="FunFam" id="3.40.50.300:FF:000546">
    <property type="entry name" value="Transcription-repair-coupling factor"/>
    <property type="match status" value="1"/>
</dbReference>
<dbReference type="Pfam" id="PF17757">
    <property type="entry name" value="UvrB_inter"/>
    <property type="match status" value="1"/>
</dbReference>
<dbReference type="EMBL" id="UOEW01000026">
    <property type="protein sequence ID" value="VAW33327.1"/>
    <property type="molecule type" value="Genomic_DNA"/>
</dbReference>
<dbReference type="PANTHER" id="PTHR47964">
    <property type="entry name" value="ATP-DEPENDENT DNA HELICASE HOMOLOG RECG, CHLOROPLASTIC"/>
    <property type="match status" value="1"/>
</dbReference>
<feature type="domain" description="Helicase C-terminal" evidence="11">
    <location>
        <begin position="706"/>
        <end position="868"/>
    </location>
</feature>
<dbReference type="InterPro" id="IPR001650">
    <property type="entry name" value="Helicase_C-like"/>
</dbReference>
<dbReference type="SUPFAM" id="SSF52540">
    <property type="entry name" value="P-loop containing nucleoside triphosphate hydrolases"/>
    <property type="match status" value="4"/>
</dbReference>
<evidence type="ECO:0000256" key="5">
    <source>
        <dbReference type="ARBA" id="ARBA00022801"/>
    </source>
</evidence>
<keyword evidence="5" id="KW-0378">Hydrolase</keyword>
<evidence type="ECO:0000256" key="6">
    <source>
        <dbReference type="ARBA" id="ARBA00022806"/>
    </source>
</evidence>
<dbReference type="Gene3D" id="2.40.10.170">
    <property type="match status" value="1"/>
</dbReference>
<dbReference type="Pfam" id="PF00270">
    <property type="entry name" value="DEAD"/>
    <property type="match status" value="1"/>
</dbReference>
<dbReference type="Pfam" id="PF02559">
    <property type="entry name" value="CarD_TRCF_RID"/>
    <property type="match status" value="1"/>
</dbReference>
<dbReference type="GO" id="GO:0005524">
    <property type="term" value="F:ATP binding"/>
    <property type="evidence" value="ECO:0007669"/>
    <property type="project" value="UniProtKB-KW"/>
</dbReference>
<evidence type="ECO:0000259" key="11">
    <source>
        <dbReference type="PROSITE" id="PS51194"/>
    </source>
</evidence>
<accession>A0A3B0V5X4</accession>
<dbReference type="GO" id="GO:0003684">
    <property type="term" value="F:damaged DNA binding"/>
    <property type="evidence" value="ECO:0007669"/>
    <property type="project" value="InterPro"/>
</dbReference>
<dbReference type="Gene3D" id="3.30.2060.10">
    <property type="entry name" value="Penicillin-binding protein 1b domain"/>
    <property type="match status" value="1"/>
</dbReference>
<dbReference type="InterPro" id="IPR014001">
    <property type="entry name" value="Helicase_ATP-bd"/>
</dbReference>
<dbReference type="GO" id="GO:0005737">
    <property type="term" value="C:cytoplasm"/>
    <property type="evidence" value="ECO:0007669"/>
    <property type="project" value="UniProtKB-SubCell"/>
</dbReference>
<gene>
    <name evidence="12" type="ORF">MNBD_GAMMA01-1036</name>
</gene>
<organism evidence="12">
    <name type="scientific">hydrothermal vent metagenome</name>
    <dbReference type="NCBI Taxonomy" id="652676"/>
    <lineage>
        <taxon>unclassified sequences</taxon>
        <taxon>metagenomes</taxon>
        <taxon>ecological metagenomes</taxon>
    </lineage>
</organism>
<dbReference type="GO" id="GO:0003678">
    <property type="term" value="F:DNA helicase activity"/>
    <property type="evidence" value="ECO:0007669"/>
    <property type="project" value="TreeGrafter"/>
</dbReference>
<reference evidence="12" key="1">
    <citation type="submission" date="2018-06" db="EMBL/GenBank/DDBJ databases">
        <authorList>
            <person name="Zhirakovskaya E."/>
        </authorList>
    </citation>
    <scope>NUCLEOTIDE SEQUENCE</scope>
</reference>
<dbReference type="Gene3D" id="3.40.50.11140">
    <property type="match status" value="1"/>
</dbReference>
<dbReference type="InterPro" id="IPR005118">
    <property type="entry name" value="TRCF_C"/>
</dbReference>
<dbReference type="SMART" id="SM00982">
    <property type="entry name" value="TRCF"/>
    <property type="match status" value="1"/>
</dbReference>
<dbReference type="NCBIfam" id="TIGR00580">
    <property type="entry name" value="mfd"/>
    <property type="match status" value="1"/>
</dbReference>
<dbReference type="SMART" id="SM00490">
    <property type="entry name" value="HELICc"/>
    <property type="match status" value="1"/>
</dbReference>
<dbReference type="AlphaFoldDB" id="A0A3B0V5X4"/>
<dbReference type="Pfam" id="PF21132">
    <property type="entry name" value="MFD_D3"/>
    <property type="match status" value="1"/>
</dbReference>
<dbReference type="InterPro" id="IPR036101">
    <property type="entry name" value="CarD-like/TRCF_RID_sf"/>
</dbReference>
<keyword evidence="2" id="KW-0963">Cytoplasm</keyword>
<dbReference type="FunFam" id="3.40.50.300:FF:000300">
    <property type="entry name" value="Transcription-repair-coupling factor"/>
    <property type="match status" value="1"/>
</dbReference>
<dbReference type="Gene3D" id="3.90.1150.50">
    <property type="entry name" value="Transcription-repair-coupling factor, D7 domain"/>
    <property type="match status" value="1"/>
</dbReference>
<dbReference type="PROSITE" id="PS51192">
    <property type="entry name" value="HELICASE_ATP_BIND_1"/>
    <property type="match status" value="1"/>
</dbReference>
<protein>
    <submittedName>
        <fullName evidence="12">Transcription-repair coupling factor</fullName>
    </submittedName>
</protein>
<keyword evidence="7" id="KW-0067">ATP-binding</keyword>
<evidence type="ECO:0000259" key="10">
    <source>
        <dbReference type="PROSITE" id="PS51192"/>
    </source>
</evidence>
<dbReference type="InterPro" id="IPR041471">
    <property type="entry name" value="UvrB_inter"/>
</dbReference>
<dbReference type="SMART" id="SM01058">
    <property type="entry name" value="CarD_TRCF"/>
    <property type="match status" value="1"/>
</dbReference>
<dbReference type="HAMAP" id="MF_00969">
    <property type="entry name" value="TRCF"/>
    <property type="match status" value="1"/>
</dbReference>
<dbReference type="SUPFAM" id="SSF141259">
    <property type="entry name" value="CarD-like"/>
    <property type="match status" value="1"/>
</dbReference>
<dbReference type="Pfam" id="PF03461">
    <property type="entry name" value="TRCF"/>
    <property type="match status" value="1"/>
</dbReference>
<dbReference type="Gene3D" id="3.40.50.300">
    <property type="entry name" value="P-loop containing nucleotide triphosphate hydrolases"/>
    <property type="match status" value="2"/>
</dbReference>
<dbReference type="PANTHER" id="PTHR47964:SF1">
    <property type="entry name" value="ATP-DEPENDENT DNA HELICASE HOMOLOG RECG, CHLOROPLASTIC"/>
    <property type="match status" value="1"/>
</dbReference>
<keyword evidence="4" id="KW-0227">DNA damage</keyword>
<dbReference type="SMART" id="SM00487">
    <property type="entry name" value="DEXDc"/>
    <property type="match status" value="1"/>
</dbReference>
<evidence type="ECO:0000256" key="4">
    <source>
        <dbReference type="ARBA" id="ARBA00022763"/>
    </source>
</evidence>
<keyword evidence="8" id="KW-0238">DNA-binding</keyword>
<dbReference type="GO" id="GO:0006281">
    <property type="term" value="P:DNA repair"/>
    <property type="evidence" value="ECO:0007669"/>
    <property type="project" value="UniProtKB-KW"/>
</dbReference>
<dbReference type="InterPro" id="IPR004576">
    <property type="entry name" value="Mfd"/>
</dbReference>
<dbReference type="CDD" id="cd17991">
    <property type="entry name" value="DEXHc_TRCF"/>
    <property type="match status" value="1"/>
</dbReference>